<dbReference type="InterPro" id="IPR051104">
    <property type="entry name" value="FAD_monoxygenase"/>
</dbReference>
<dbReference type="PRINTS" id="PR00420">
    <property type="entry name" value="RNGMNOXGNASE"/>
</dbReference>
<gene>
    <name evidence="6" type="ORF">EHS24_006912</name>
</gene>
<evidence type="ECO:0000256" key="4">
    <source>
        <dbReference type="SAM" id="Phobius"/>
    </source>
</evidence>
<dbReference type="Gene3D" id="3.50.50.60">
    <property type="entry name" value="FAD/NAD(P)-binding domain"/>
    <property type="match status" value="1"/>
</dbReference>
<dbReference type="FunFam" id="3.50.50.60:FF:000153">
    <property type="entry name" value="Salicylate hydroxylase, putative"/>
    <property type="match status" value="1"/>
</dbReference>
<dbReference type="GO" id="GO:0016491">
    <property type="term" value="F:oxidoreductase activity"/>
    <property type="evidence" value="ECO:0007669"/>
    <property type="project" value="UniProtKB-KW"/>
</dbReference>
<sequence length="434" mass="47315">MTVPSKTKDFEIAIVGGGIAGLVLALALHNRGIPITVYERSAKFGEIGAGVSFTPNAVKAMKICYEGVYEGFERVCTRNMWSSKLQTYFDYVSSYEEGKVVDETIAFSTTTSLGQNAVHRAHFLDEMVKLVPPEKCIFNKHLINITQAPNGRQVMHFGDGTTAEADAIVGCDGIKSRVRATMYGADHPCVTPSFTNKIAYRGLVPMEKATEAIGAEFAQNAVMHLGKNGHILTFPVAHGKTMNIVAFHESDGNWEDTERLTKPGRREDALRDFAGWSDNVTKLLSMCEEELPIWAIFDTGANPVPSFVKGNVALMGDAAHATSPHHGAGAGFCVEDAAYLACLLQSPAVQTSEDLAAAFQAYNDARLDRGHWVVQSSRYLGKMYDWMSVEGNDMDKIATELRKRNAIIYDFDVEGGIAQSVAELEAKLGKSGKK</sequence>
<proteinExistence type="predicted"/>
<comment type="caution">
    <text evidence="6">The sequence shown here is derived from an EMBL/GenBank/DDBJ whole genome shotgun (WGS) entry which is preliminary data.</text>
</comment>
<keyword evidence="1" id="KW-0285">Flavoprotein</keyword>
<evidence type="ECO:0000256" key="3">
    <source>
        <dbReference type="ARBA" id="ARBA00023002"/>
    </source>
</evidence>
<evidence type="ECO:0000313" key="6">
    <source>
        <dbReference type="EMBL" id="RSH83244.1"/>
    </source>
</evidence>
<keyword evidence="2" id="KW-0274">FAD</keyword>
<evidence type="ECO:0000313" key="7">
    <source>
        <dbReference type="Proteomes" id="UP000279236"/>
    </source>
</evidence>
<dbReference type="RefSeq" id="XP_028477196.1">
    <property type="nucleotide sequence ID" value="XM_028622304.1"/>
</dbReference>
<name>A0A427XWL6_9TREE</name>
<keyword evidence="4" id="KW-0812">Transmembrane</keyword>
<organism evidence="6 7">
    <name type="scientific">Apiotrichum porosum</name>
    <dbReference type="NCBI Taxonomy" id="105984"/>
    <lineage>
        <taxon>Eukaryota</taxon>
        <taxon>Fungi</taxon>
        <taxon>Dikarya</taxon>
        <taxon>Basidiomycota</taxon>
        <taxon>Agaricomycotina</taxon>
        <taxon>Tremellomycetes</taxon>
        <taxon>Trichosporonales</taxon>
        <taxon>Trichosporonaceae</taxon>
        <taxon>Apiotrichum</taxon>
    </lineage>
</organism>
<dbReference type="AlphaFoldDB" id="A0A427XWL6"/>
<evidence type="ECO:0000256" key="2">
    <source>
        <dbReference type="ARBA" id="ARBA00022827"/>
    </source>
</evidence>
<keyword evidence="4" id="KW-1133">Transmembrane helix</keyword>
<dbReference type="Proteomes" id="UP000279236">
    <property type="component" value="Unassembled WGS sequence"/>
</dbReference>
<dbReference type="PANTHER" id="PTHR46720:SF3">
    <property type="entry name" value="FAD-BINDING DOMAIN-CONTAINING PROTEIN-RELATED"/>
    <property type="match status" value="1"/>
</dbReference>
<dbReference type="GeneID" id="39591455"/>
<dbReference type="PANTHER" id="PTHR46720">
    <property type="entry name" value="HYDROXYLASE, PUTATIVE (AFU_ORTHOLOGUE AFUA_3G01460)-RELATED"/>
    <property type="match status" value="1"/>
</dbReference>
<accession>A0A427XWL6</accession>
<dbReference type="STRING" id="105984.A0A427XWL6"/>
<protein>
    <recommendedName>
        <fullName evidence="5">FAD-binding domain-containing protein</fullName>
    </recommendedName>
</protein>
<dbReference type="InterPro" id="IPR002938">
    <property type="entry name" value="FAD-bd"/>
</dbReference>
<feature type="transmembrane region" description="Helical" evidence="4">
    <location>
        <begin position="12"/>
        <end position="29"/>
    </location>
</feature>
<dbReference type="SUPFAM" id="SSF51905">
    <property type="entry name" value="FAD/NAD(P)-binding domain"/>
    <property type="match status" value="1"/>
</dbReference>
<feature type="domain" description="FAD-binding" evidence="5">
    <location>
        <begin position="10"/>
        <end position="376"/>
    </location>
</feature>
<keyword evidence="4" id="KW-0472">Membrane</keyword>
<dbReference type="EMBL" id="RSCE01000004">
    <property type="protein sequence ID" value="RSH83244.1"/>
    <property type="molecule type" value="Genomic_DNA"/>
</dbReference>
<dbReference type="Pfam" id="PF01494">
    <property type="entry name" value="FAD_binding_3"/>
    <property type="match status" value="1"/>
</dbReference>
<evidence type="ECO:0000256" key="1">
    <source>
        <dbReference type="ARBA" id="ARBA00022630"/>
    </source>
</evidence>
<dbReference type="SUPFAM" id="SSF54373">
    <property type="entry name" value="FAD-linked reductases, C-terminal domain"/>
    <property type="match status" value="1"/>
</dbReference>
<dbReference type="GO" id="GO:0071949">
    <property type="term" value="F:FAD binding"/>
    <property type="evidence" value="ECO:0007669"/>
    <property type="project" value="InterPro"/>
</dbReference>
<dbReference type="GO" id="GO:0044550">
    <property type="term" value="P:secondary metabolite biosynthetic process"/>
    <property type="evidence" value="ECO:0007669"/>
    <property type="project" value="TreeGrafter"/>
</dbReference>
<dbReference type="InterPro" id="IPR036188">
    <property type="entry name" value="FAD/NAD-bd_sf"/>
</dbReference>
<keyword evidence="3" id="KW-0560">Oxidoreductase</keyword>
<dbReference type="OrthoDB" id="47494at2759"/>
<evidence type="ECO:0000259" key="5">
    <source>
        <dbReference type="Pfam" id="PF01494"/>
    </source>
</evidence>
<reference evidence="6 7" key="1">
    <citation type="submission" date="2018-11" db="EMBL/GenBank/DDBJ databases">
        <title>Genome sequence of Apiotrichum porosum DSM 27194.</title>
        <authorList>
            <person name="Aliyu H."/>
            <person name="Gorte O."/>
            <person name="Ochsenreither K."/>
        </authorList>
    </citation>
    <scope>NUCLEOTIDE SEQUENCE [LARGE SCALE GENOMIC DNA]</scope>
    <source>
        <strain evidence="6 7">DSM 27194</strain>
    </source>
</reference>
<keyword evidence="7" id="KW-1185">Reference proteome</keyword>